<evidence type="ECO:0000313" key="1">
    <source>
        <dbReference type="EMBL" id="KAL2456690.1"/>
    </source>
</evidence>
<evidence type="ECO:0000313" key="2">
    <source>
        <dbReference type="Proteomes" id="UP001604277"/>
    </source>
</evidence>
<accession>A0ABD1NYL1</accession>
<organism evidence="1 2">
    <name type="scientific">Forsythia ovata</name>
    <dbReference type="NCBI Taxonomy" id="205694"/>
    <lineage>
        <taxon>Eukaryota</taxon>
        <taxon>Viridiplantae</taxon>
        <taxon>Streptophyta</taxon>
        <taxon>Embryophyta</taxon>
        <taxon>Tracheophyta</taxon>
        <taxon>Spermatophyta</taxon>
        <taxon>Magnoliopsida</taxon>
        <taxon>eudicotyledons</taxon>
        <taxon>Gunneridae</taxon>
        <taxon>Pentapetalae</taxon>
        <taxon>asterids</taxon>
        <taxon>lamiids</taxon>
        <taxon>Lamiales</taxon>
        <taxon>Oleaceae</taxon>
        <taxon>Forsythieae</taxon>
        <taxon>Forsythia</taxon>
    </lineage>
</organism>
<proteinExistence type="predicted"/>
<dbReference type="Proteomes" id="UP001604277">
    <property type="component" value="Unassembled WGS sequence"/>
</dbReference>
<dbReference type="EMBL" id="JBFOLJ010000055">
    <property type="protein sequence ID" value="KAL2456690.1"/>
    <property type="molecule type" value="Genomic_DNA"/>
</dbReference>
<sequence>MIEDDLSDVLEASHSSGLEAAAMGGHECGTIANFSRKNATPPQPAKKLVIKLNKGLVTFAGLISLGLVDLEVLSKSGPQERNHACTDIMQATISPPQFWKYRRSLSP</sequence>
<gene>
    <name evidence="1" type="ORF">Fot_56718</name>
</gene>
<name>A0ABD1NYL1_9LAMI</name>
<dbReference type="AlphaFoldDB" id="A0ABD1NYL1"/>
<comment type="caution">
    <text evidence="1">The sequence shown here is derived from an EMBL/GenBank/DDBJ whole genome shotgun (WGS) entry which is preliminary data.</text>
</comment>
<protein>
    <submittedName>
        <fullName evidence="1">Uncharacterized protein</fullName>
    </submittedName>
</protein>
<reference evidence="2" key="1">
    <citation type="submission" date="2024-07" db="EMBL/GenBank/DDBJ databases">
        <title>Two chromosome-level genome assemblies of Korean endemic species Abeliophyllum distichum and Forsythia ovata (Oleaceae).</title>
        <authorList>
            <person name="Jang H."/>
        </authorList>
    </citation>
    <scope>NUCLEOTIDE SEQUENCE [LARGE SCALE GENOMIC DNA]</scope>
</reference>
<keyword evidence="2" id="KW-1185">Reference proteome</keyword>